<evidence type="ECO:0000256" key="5">
    <source>
        <dbReference type="SAM" id="MobiDB-lite"/>
    </source>
</evidence>
<keyword evidence="2 6" id="KW-0812">Transmembrane</keyword>
<feature type="region of interest" description="Disordered" evidence="5">
    <location>
        <begin position="60"/>
        <end position="139"/>
    </location>
</feature>
<dbReference type="AlphaFoldDB" id="A0A9X3AFK1"/>
<keyword evidence="4 6" id="KW-0472">Membrane</keyword>
<accession>A0A9X3AFK1</accession>
<proteinExistence type="predicted"/>
<name>A0A9X3AFK1_9GAMM</name>
<evidence type="ECO:0000256" key="6">
    <source>
        <dbReference type="SAM" id="Phobius"/>
    </source>
</evidence>
<dbReference type="InterPro" id="IPR037682">
    <property type="entry name" value="TonB_C"/>
</dbReference>
<dbReference type="SUPFAM" id="SSF74653">
    <property type="entry name" value="TolA/TonB C-terminal domain"/>
    <property type="match status" value="1"/>
</dbReference>
<comment type="caution">
    <text evidence="8">The sequence shown here is derived from an EMBL/GenBank/DDBJ whole genome shotgun (WGS) entry which is preliminary data.</text>
</comment>
<comment type="subcellular location">
    <subcellularLocation>
        <location evidence="1">Membrane</location>
        <topology evidence="1">Single-pass membrane protein</topology>
    </subcellularLocation>
</comment>
<reference evidence="8" key="2">
    <citation type="submission" date="2022-08" db="EMBL/GenBank/DDBJ databases">
        <authorList>
            <person name="Dong C."/>
        </authorList>
    </citation>
    <scope>NUCLEOTIDE SEQUENCE</scope>
    <source>
        <strain evidence="8">59MF3M-4</strain>
    </source>
</reference>
<dbReference type="PROSITE" id="PS52015">
    <property type="entry name" value="TONB_CTD"/>
    <property type="match status" value="1"/>
</dbReference>
<dbReference type="Gene3D" id="3.30.1150.10">
    <property type="match status" value="1"/>
</dbReference>
<evidence type="ECO:0000256" key="4">
    <source>
        <dbReference type="ARBA" id="ARBA00023136"/>
    </source>
</evidence>
<dbReference type="EMBL" id="JAOANI010000014">
    <property type="protein sequence ID" value="MCT7358667.1"/>
    <property type="molecule type" value="Genomic_DNA"/>
</dbReference>
<dbReference type="GO" id="GO:0019534">
    <property type="term" value="F:toxin transmembrane transporter activity"/>
    <property type="evidence" value="ECO:0007669"/>
    <property type="project" value="InterPro"/>
</dbReference>
<evidence type="ECO:0000313" key="8">
    <source>
        <dbReference type="EMBL" id="MCT7358667.1"/>
    </source>
</evidence>
<reference evidence="8" key="1">
    <citation type="journal article" date="2022" name="Front. Microbiol.">
        <title>Genome-based taxonomic rearrangement of Oceanobacter-related bacteria including the description of Thalassolituus hydrocarbonoclasticus sp. nov. and Thalassolituus pacificus sp. nov. and emended description of the genus Thalassolituus.</title>
        <authorList>
            <person name="Dong C."/>
            <person name="Wei L."/>
            <person name="Wang J."/>
            <person name="Lai Q."/>
            <person name="Huang Z."/>
            <person name="Shao Z."/>
        </authorList>
    </citation>
    <scope>NUCLEOTIDE SEQUENCE</scope>
    <source>
        <strain evidence="8">59MF3M-4</strain>
    </source>
</reference>
<protein>
    <submittedName>
        <fullName evidence="8">Cell envelope integrity protein TolA</fullName>
    </submittedName>
</protein>
<keyword evidence="3 6" id="KW-1133">Transmembrane helix</keyword>
<evidence type="ECO:0000256" key="2">
    <source>
        <dbReference type="ARBA" id="ARBA00022692"/>
    </source>
</evidence>
<dbReference type="GO" id="GO:0016020">
    <property type="term" value="C:membrane"/>
    <property type="evidence" value="ECO:0007669"/>
    <property type="project" value="UniProtKB-SubCell"/>
</dbReference>
<gene>
    <name evidence="8" type="primary">tolA</name>
    <name evidence="8" type="ORF">NYR02_06500</name>
</gene>
<dbReference type="InterPro" id="IPR006260">
    <property type="entry name" value="TonB/TolA_C"/>
</dbReference>
<evidence type="ECO:0000256" key="3">
    <source>
        <dbReference type="ARBA" id="ARBA00022989"/>
    </source>
</evidence>
<dbReference type="Pfam" id="PF13103">
    <property type="entry name" value="TonB_2"/>
    <property type="match status" value="1"/>
</dbReference>
<dbReference type="RefSeq" id="WP_260975557.1">
    <property type="nucleotide sequence ID" value="NZ_JAOANI010000014.1"/>
</dbReference>
<feature type="domain" description="TonB C-terminal" evidence="7">
    <location>
        <begin position="181"/>
        <end position="273"/>
    </location>
</feature>
<evidence type="ECO:0000313" key="9">
    <source>
        <dbReference type="Proteomes" id="UP001147830"/>
    </source>
</evidence>
<evidence type="ECO:0000259" key="7">
    <source>
        <dbReference type="PROSITE" id="PS52015"/>
    </source>
</evidence>
<dbReference type="Proteomes" id="UP001147830">
    <property type="component" value="Unassembled WGS sequence"/>
</dbReference>
<evidence type="ECO:0000256" key="1">
    <source>
        <dbReference type="ARBA" id="ARBA00004167"/>
    </source>
</evidence>
<sequence>MSWLNPERYSLPLVISVVLHIVLASLFLVEWPTEPHVPEPVPPHVVATVVQVQSAAEKQRQLEADKQQKRKELAARREAERKKKLAEQKKREAEQKKKQAAAKKREQEKALKEKALAEKQAKDKAAKEKAAKEKAAEQAKQKAVQEQNLLEQMAQEEAAAELKEQQEAKIQAERAASLTLEFTDQIKARVESVWRYPPAVTASQEVEVRITLVPTGQVLQVQITKSSGNTALDRSVEQAIRKASPLPVPKDVRVFEANFRSFLMKFRPENATW</sequence>
<feature type="transmembrane region" description="Helical" evidence="6">
    <location>
        <begin position="9"/>
        <end position="29"/>
    </location>
</feature>
<organism evidence="8 9">
    <name type="scientific">Thalassolituus pacificus</name>
    <dbReference type="NCBI Taxonomy" id="2975440"/>
    <lineage>
        <taxon>Bacteria</taxon>
        <taxon>Pseudomonadati</taxon>
        <taxon>Pseudomonadota</taxon>
        <taxon>Gammaproteobacteria</taxon>
        <taxon>Oceanospirillales</taxon>
        <taxon>Oceanospirillaceae</taxon>
        <taxon>Thalassolituus</taxon>
    </lineage>
</organism>
<keyword evidence="9" id="KW-1185">Reference proteome</keyword>
<dbReference type="NCBIfam" id="TIGR02794">
    <property type="entry name" value="tolA_full"/>
    <property type="match status" value="1"/>
</dbReference>
<dbReference type="GO" id="GO:0043213">
    <property type="term" value="P:bacteriocin transport"/>
    <property type="evidence" value="ECO:0007669"/>
    <property type="project" value="InterPro"/>
</dbReference>
<dbReference type="InterPro" id="IPR014161">
    <property type="entry name" value="Tol-Pal_TolA"/>
</dbReference>
<dbReference type="NCBIfam" id="TIGR01352">
    <property type="entry name" value="tonB_Cterm"/>
    <property type="match status" value="1"/>
</dbReference>